<proteinExistence type="predicted"/>
<dbReference type="Proteomes" id="UP001189624">
    <property type="component" value="Chromosome 8"/>
</dbReference>
<organism evidence="1 2">
    <name type="scientific">Sphenostylis stenocarpa</name>
    <dbReference type="NCBI Taxonomy" id="92480"/>
    <lineage>
        <taxon>Eukaryota</taxon>
        <taxon>Viridiplantae</taxon>
        <taxon>Streptophyta</taxon>
        <taxon>Embryophyta</taxon>
        <taxon>Tracheophyta</taxon>
        <taxon>Spermatophyta</taxon>
        <taxon>Magnoliopsida</taxon>
        <taxon>eudicotyledons</taxon>
        <taxon>Gunneridae</taxon>
        <taxon>Pentapetalae</taxon>
        <taxon>rosids</taxon>
        <taxon>fabids</taxon>
        <taxon>Fabales</taxon>
        <taxon>Fabaceae</taxon>
        <taxon>Papilionoideae</taxon>
        <taxon>50 kb inversion clade</taxon>
        <taxon>NPAAA clade</taxon>
        <taxon>indigoferoid/millettioid clade</taxon>
        <taxon>Phaseoleae</taxon>
        <taxon>Sphenostylis</taxon>
    </lineage>
</organism>
<gene>
    <name evidence="1" type="ORF">AYBTSS11_LOCUS24292</name>
</gene>
<keyword evidence="2" id="KW-1185">Reference proteome</keyword>
<evidence type="ECO:0000313" key="1">
    <source>
        <dbReference type="EMBL" id="CAJ1972243.1"/>
    </source>
</evidence>
<name>A0AA86T0V2_9FABA</name>
<accession>A0AA86T0V2</accession>
<evidence type="ECO:0000313" key="2">
    <source>
        <dbReference type="Proteomes" id="UP001189624"/>
    </source>
</evidence>
<protein>
    <submittedName>
        <fullName evidence="1">Uncharacterized protein</fullName>
    </submittedName>
</protein>
<reference evidence="1" key="1">
    <citation type="submission" date="2023-10" db="EMBL/GenBank/DDBJ databases">
        <authorList>
            <person name="Domelevo Entfellner J.-B."/>
        </authorList>
    </citation>
    <scope>NUCLEOTIDE SEQUENCE</scope>
</reference>
<dbReference type="AlphaFoldDB" id="A0AA86T0V2"/>
<dbReference type="Gramene" id="rna-AYBTSS11_LOCUS24292">
    <property type="protein sequence ID" value="CAJ1972243.1"/>
    <property type="gene ID" value="gene-AYBTSS11_LOCUS24292"/>
</dbReference>
<sequence length="71" mass="8131">MPFIEMMPLKYMNDIREMVSEYAQQLNLSAMIFKGFGISTSAKVTTWLEFHSVIFGVEGSYYESSFTNSKA</sequence>
<dbReference type="EMBL" id="OY731405">
    <property type="protein sequence ID" value="CAJ1972243.1"/>
    <property type="molecule type" value="Genomic_DNA"/>
</dbReference>